<dbReference type="AlphaFoldDB" id="A0A8X6HGM9"/>
<gene>
    <name evidence="1" type="ORF">TNCT_32461</name>
</gene>
<comment type="caution">
    <text evidence="1">The sequence shown here is derived from an EMBL/GenBank/DDBJ whole genome shotgun (WGS) entry which is preliminary data.</text>
</comment>
<proteinExistence type="predicted"/>
<protein>
    <submittedName>
        <fullName evidence="1">Uncharacterized protein</fullName>
    </submittedName>
</protein>
<keyword evidence="2" id="KW-1185">Reference proteome</keyword>
<evidence type="ECO:0000313" key="1">
    <source>
        <dbReference type="EMBL" id="GFR23128.1"/>
    </source>
</evidence>
<accession>A0A8X6HGM9</accession>
<dbReference type="Proteomes" id="UP000887116">
    <property type="component" value="Unassembled WGS sequence"/>
</dbReference>
<name>A0A8X6HGM9_TRICU</name>
<evidence type="ECO:0000313" key="2">
    <source>
        <dbReference type="Proteomes" id="UP000887116"/>
    </source>
</evidence>
<dbReference type="EMBL" id="BMAO01008405">
    <property type="protein sequence ID" value="GFR23128.1"/>
    <property type="molecule type" value="Genomic_DNA"/>
</dbReference>
<organism evidence="1 2">
    <name type="scientific">Trichonephila clavata</name>
    <name type="common">Joro spider</name>
    <name type="synonym">Nephila clavata</name>
    <dbReference type="NCBI Taxonomy" id="2740835"/>
    <lineage>
        <taxon>Eukaryota</taxon>
        <taxon>Metazoa</taxon>
        <taxon>Ecdysozoa</taxon>
        <taxon>Arthropoda</taxon>
        <taxon>Chelicerata</taxon>
        <taxon>Arachnida</taxon>
        <taxon>Araneae</taxon>
        <taxon>Araneomorphae</taxon>
        <taxon>Entelegynae</taxon>
        <taxon>Araneoidea</taxon>
        <taxon>Nephilidae</taxon>
        <taxon>Trichonephila</taxon>
    </lineage>
</organism>
<reference evidence="1" key="1">
    <citation type="submission" date="2020-07" db="EMBL/GenBank/DDBJ databases">
        <title>Multicomponent nature underlies the extraordinary mechanical properties of spider dragline silk.</title>
        <authorList>
            <person name="Kono N."/>
            <person name="Nakamura H."/>
            <person name="Mori M."/>
            <person name="Yoshida Y."/>
            <person name="Ohtoshi R."/>
            <person name="Malay A.D."/>
            <person name="Moran D.A.P."/>
            <person name="Tomita M."/>
            <person name="Numata K."/>
            <person name="Arakawa K."/>
        </authorList>
    </citation>
    <scope>NUCLEOTIDE SEQUENCE</scope>
</reference>
<sequence length="125" mass="14333">MFIAVMILKSVRFLIQTRASDITKAQQKNLEGKKKTPAERMREYIARKKVSIQSTSDSPSVVHHQDDGILQSDDNLNKSHVFGGLPCQDILATYKRTPAQRIRDYRAWKKIYLQSTSDSSSFVHH</sequence>
<dbReference type="OrthoDB" id="8063574at2759"/>